<dbReference type="Proteomes" id="UP000619788">
    <property type="component" value="Unassembled WGS sequence"/>
</dbReference>
<feature type="transmembrane region" description="Helical" evidence="2">
    <location>
        <begin position="62"/>
        <end position="80"/>
    </location>
</feature>
<evidence type="ECO:0000256" key="1">
    <source>
        <dbReference type="SAM" id="MobiDB-lite"/>
    </source>
</evidence>
<keyword evidence="2" id="KW-0472">Membrane</keyword>
<feature type="transmembrane region" description="Helical" evidence="2">
    <location>
        <begin position="477"/>
        <end position="497"/>
    </location>
</feature>
<evidence type="ECO:0008006" key="5">
    <source>
        <dbReference type="Google" id="ProtNLM"/>
    </source>
</evidence>
<keyword evidence="4" id="KW-1185">Reference proteome</keyword>
<keyword evidence="2" id="KW-0812">Transmembrane</keyword>
<evidence type="ECO:0000256" key="2">
    <source>
        <dbReference type="SAM" id="Phobius"/>
    </source>
</evidence>
<feature type="compositionally biased region" description="Low complexity" evidence="1">
    <location>
        <begin position="28"/>
        <end position="38"/>
    </location>
</feature>
<keyword evidence="2" id="KW-1133">Transmembrane helix</keyword>
<feature type="compositionally biased region" description="Low complexity" evidence="1">
    <location>
        <begin position="1"/>
        <end position="21"/>
    </location>
</feature>
<sequence length="504" mass="54029">MTPVPTHQAAAAQAPDPAVTASPPPAAPGGVPVPAASPAAPPAPPPRTGRLSSRLQSVPGRVLVITTAAVVALALLFGALSSSFQSVRDGLDVIGHDAGPQVVATADLYFALSDMDTQVANVLLIGDEHGLGKGRQRALDVYEQRRSDAGRAVLQASALAGADPAERRTVQAVLDGLGRYERLAARAMLLDEQAGHRAGPPPQRVLEVYRQATDLMRLELLPMAYNLTLESGTVVRRAHEEQSSDVRTGQVLVAGTGLLALGGLLWLQVFLARRFRRVFNPALVVATVIAGMYTLTGFTVLGNETGILLEAKRDGFDSVLTLARARAVGNSMHGDQSRYLLDPERADTYEQTYLDKSQAVLFAPSGNLGAYYKAVAAGADDYPGRQPFLGLIGQESARSGLPGHEAAVIEVLRRYEEFQRADRTMRGLGPRQAVELRVDTLEQRFGNYDAALVELAGLHRTAFDRAVRSGEEQVEELWFLLPLAVVSTAVLIVAGVWPRLSEYR</sequence>
<proteinExistence type="predicted"/>
<feature type="transmembrane region" description="Helical" evidence="2">
    <location>
        <begin position="251"/>
        <end position="271"/>
    </location>
</feature>
<gene>
    <name evidence="3" type="ORF">Psi01_57010</name>
</gene>
<dbReference type="RefSeq" id="WP_239128093.1">
    <property type="nucleotide sequence ID" value="NZ_BOOJ01000050.1"/>
</dbReference>
<comment type="caution">
    <text evidence="3">The sequence shown here is derived from an EMBL/GenBank/DDBJ whole genome shotgun (WGS) entry which is preliminary data.</text>
</comment>
<dbReference type="AlphaFoldDB" id="A0A8J3WPN5"/>
<reference evidence="3 4" key="1">
    <citation type="submission" date="2021-01" db="EMBL/GenBank/DDBJ databases">
        <title>Whole genome shotgun sequence of Planobispora siamensis NBRC 107568.</title>
        <authorList>
            <person name="Komaki H."/>
            <person name="Tamura T."/>
        </authorList>
    </citation>
    <scope>NUCLEOTIDE SEQUENCE [LARGE SCALE GENOMIC DNA]</scope>
    <source>
        <strain evidence="3 4">NBRC 107568</strain>
    </source>
</reference>
<protein>
    <recommendedName>
        <fullName evidence="5">Secreted protein</fullName>
    </recommendedName>
</protein>
<feature type="region of interest" description="Disordered" evidence="1">
    <location>
        <begin position="1"/>
        <end position="53"/>
    </location>
</feature>
<evidence type="ECO:0000313" key="4">
    <source>
        <dbReference type="Proteomes" id="UP000619788"/>
    </source>
</evidence>
<organism evidence="3 4">
    <name type="scientific">Planobispora siamensis</name>
    <dbReference type="NCBI Taxonomy" id="936338"/>
    <lineage>
        <taxon>Bacteria</taxon>
        <taxon>Bacillati</taxon>
        <taxon>Actinomycetota</taxon>
        <taxon>Actinomycetes</taxon>
        <taxon>Streptosporangiales</taxon>
        <taxon>Streptosporangiaceae</taxon>
        <taxon>Planobispora</taxon>
    </lineage>
</organism>
<name>A0A8J3WPN5_9ACTN</name>
<evidence type="ECO:0000313" key="3">
    <source>
        <dbReference type="EMBL" id="GIH95071.1"/>
    </source>
</evidence>
<dbReference type="EMBL" id="BOOJ01000050">
    <property type="protein sequence ID" value="GIH95071.1"/>
    <property type="molecule type" value="Genomic_DNA"/>
</dbReference>
<feature type="transmembrane region" description="Helical" evidence="2">
    <location>
        <begin position="278"/>
        <end position="301"/>
    </location>
</feature>
<accession>A0A8J3WPN5</accession>